<keyword evidence="2" id="KW-0539">Nucleus</keyword>
<dbReference type="InterPro" id="IPR028942">
    <property type="entry name" value="WHIM1_dom"/>
</dbReference>
<evidence type="ECO:0000313" key="6">
    <source>
        <dbReference type="Proteomes" id="UP001300502"/>
    </source>
</evidence>
<dbReference type="PANTHER" id="PTHR14296:SF3">
    <property type="entry name" value="DIKAR, ISOFORM F"/>
    <property type="match status" value="1"/>
</dbReference>
<proteinExistence type="predicted"/>
<feature type="compositionally biased region" description="Acidic residues" evidence="3">
    <location>
        <begin position="374"/>
        <end position="383"/>
    </location>
</feature>
<sequence length="409" mass="46910">MQHVHDEECIIKTSWEFASIIQFLFAFGKLIQLDRNLVMERLEPLLLLDAVLDPLESYNFKLMSSVHSSLLNQLGRKTSTARTGPRSWLSHLRRELKEQAEFYGVVHVLQTCKGNEEVCLYDCKGVSLLENMDYVSLRPIHRLILLKYLCERVAETSDSIRNYIQEFIEKPNATTTGVHRKRCTANPPNNALEMSNVRTKGIGRDSQGNQFTYFCNQEPNSKSFWIRIENLSADSFHSTQVVSTVEELSEYIAGIENSEALRDRVLAQKLGEILCRISSREDPFPTLQLFRTCGEESEIPGQKRKNEVSSCSFSPHTRFNYIYETSTSKNEETEYGPIRKCRKRINPYIESEDDSEEESLSSDGSVFEVSSDIEMYESDEDSDTGFPCGTKHGRSHPVYYPLMTFASNF</sequence>
<comment type="caution">
    <text evidence="5">The sequence shown here is derived from an EMBL/GenBank/DDBJ whole genome shotgun (WGS) entry which is preliminary data.</text>
</comment>
<dbReference type="AlphaFoldDB" id="A0AAV9IKL5"/>
<dbReference type="Proteomes" id="UP001300502">
    <property type="component" value="Unassembled WGS sequence"/>
</dbReference>
<evidence type="ECO:0000256" key="3">
    <source>
        <dbReference type="SAM" id="MobiDB-lite"/>
    </source>
</evidence>
<accession>A0AAV9IKL5</accession>
<evidence type="ECO:0000256" key="2">
    <source>
        <dbReference type="ARBA" id="ARBA00023242"/>
    </source>
</evidence>
<feature type="domain" description="WHIM1" evidence="4">
    <location>
        <begin position="128"/>
        <end position="164"/>
    </location>
</feature>
<feature type="compositionally biased region" description="Acidic residues" evidence="3">
    <location>
        <begin position="350"/>
        <end position="360"/>
    </location>
</feature>
<evidence type="ECO:0000313" key="5">
    <source>
        <dbReference type="EMBL" id="KAK4527962.1"/>
    </source>
</evidence>
<dbReference type="GO" id="GO:0031213">
    <property type="term" value="C:RSF complex"/>
    <property type="evidence" value="ECO:0007669"/>
    <property type="project" value="InterPro"/>
</dbReference>
<dbReference type="InterPro" id="IPR028938">
    <property type="entry name" value="Rsf1-like"/>
</dbReference>
<gene>
    <name evidence="5" type="ORF">GAYE_SCF47G5896</name>
</gene>
<dbReference type="Pfam" id="PF15612">
    <property type="entry name" value="WHIM1"/>
    <property type="match status" value="1"/>
</dbReference>
<evidence type="ECO:0000256" key="1">
    <source>
        <dbReference type="ARBA" id="ARBA00004123"/>
    </source>
</evidence>
<organism evidence="5 6">
    <name type="scientific">Galdieria yellowstonensis</name>
    <dbReference type="NCBI Taxonomy" id="3028027"/>
    <lineage>
        <taxon>Eukaryota</taxon>
        <taxon>Rhodophyta</taxon>
        <taxon>Bangiophyceae</taxon>
        <taxon>Galdieriales</taxon>
        <taxon>Galdieriaceae</taxon>
        <taxon>Galdieria</taxon>
    </lineage>
</organism>
<dbReference type="EMBL" id="JANCYU010000058">
    <property type="protein sequence ID" value="KAK4527962.1"/>
    <property type="molecule type" value="Genomic_DNA"/>
</dbReference>
<feature type="region of interest" description="Disordered" evidence="3">
    <location>
        <begin position="349"/>
        <end position="389"/>
    </location>
</feature>
<dbReference type="PANTHER" id="PTHR14296">
    <property type="entry name" value="REMODELING AND SPACING FACTOR 1"/>
    <property type="match status" value="1"/>
</dbReference>
<name>A0AAV9IKL5_9RHOD</name>
<dbReference type="GO" id="GO:0006355">
    <property type="term" value="P:regulation of DNA-templated transcription"/>
    <property type="evidence" value="ECO:0007669"/>
    <property type="project" value="InterPro"/>
</dbReference>
<reference evidence="5 6" key="1">
    <citation type="submission" date="2022-07" db="EMBL/GenBank/DDBJ databases">
        <title>Genome-wide signatures of adaptation to extreme environments.</title>
        <authorList>
            <person name="Cho C.H."/>
            <person name="Yoon H.S."/>
        </authorList>
    </citation>
    <scope>NUCLEOTIDE SEQUENCE [LARGE SCALE GENOMIC DNA]</scope>
    <source>
        <strain evidence="5 6">108.79 E11</strain>
    </source>
</reference>
<comment type="subcellular location">
    <subcellularLocation>
        <location evidence="1">Nucleus</location>
    </subcellularLocation>
</comment>
<evidence type="ECO:0000259" key="4">
    <source>
        <dbReference type="Pfam" id="PF15612"/>
    </source>
</evidence>
<protein>
    <recommendedName>
        <fullName evidence="4">WHIM1 domain-containing protein</fullName>
    </recommendedName>
</protein>
<keyword evidence="6" id="KW-1185">Reference proteome</keyword>